<keyword evidence="3 5" id="KW-1133">Transmembrane helix</keyword>
<organism evidence="6 7">
    <name type="scientific">Cellulomonas marina</name>
    <dbReference type="NCBI Taxonomy" id="988821"/>
    <lineage>
        <taxon>Bacteria</taxon>
        <taxon>Bacillati</taxon>
        <taxon>Actinomycetota</taxon>
        <taxon>Actinomycetes</taxon>
        <taxon>Micrococcales</taxon>
        <taxon>Cellulomonadaceae</taxon>
        <taxon>Cellulomonas</taxon>
    </lineage>
</organism>
<evidence type="ECO:0000256" key="3">
    <source>
        <dbReference type="ARBA" id="ARBA00022989"/>
    </source>
</evidence>
<evidence type="ECO:0000256" key="2">
    <source>
        <dbReference type="ARBA" id="ARBA00022692"/>
    </source>
</evidence>
<sequence length="196" mass="19880">MHQPGGSPLHRAPAGPKLLALVALGVLTVVPRGPLTAVALLAAAVGAHGLARLRVRPTLRALVPLLVVAALAGGWAWWSRGAGAAVEVAADLLAVVVGALVVQATTPTDRLVDALVRAATPLRHVGLAPQTVALAVALTLRTVPLLVATTLETRDAARARGLERDPRALLVPAAVRVVAHARATGEALAARGLGED</sequence>
<evidence type="ECO:0000256" key="1">
    <source>
        <dbReference type="ARBA" id="ARBA00004141"/>
    </source>
</evidence>
<protein>
    <submittedName>
        <fullName evidence="6">Biotin transport system permease protein</fullName>
    </submittedName>
</protein>
<accession>A0A1I0ZSJ2</accession>
<comment type="subcellular location">
    <subcellularLocation>
        <location evidence="1">Membrane</location>
        <topology evidence="1">Multi-pass membrane protein</topology>
    </subcellularLocation>
</comment>
<feature type="transmembrane region" description="Helical" evidence="5">
    <location>
        <begin position="20"/>
        <end position="47"/>
    </location>
</feature>
<evidence type="ECO:0000256" key="4">
    <source>
        <dbReference type="ARBA" id="ARBA00023136"/>
    </source>
</evidence>
<evidence type="ECO:0000313" key="6">
    <source>
        <dbReference type="EMBL" id="SFB28491.1"/>
    </source>
</evidence>
<dbReference type="STRING" id="988821.SAMN05421867_11298"/>
<gene>
    <name evidence="6" type="ORF">SAMN05421867_11298</name>
</gene>
<proteinExistence type="predicted"/>
<dbReference type="RefSeq" id="WP_239078782.1">
    <property type="nucleotide sequence ID" value="NZ_BONM01000009.1"/>
</dbReference>
<reference evidence="6 7" key="1">
    <citation type="submission" date="2016-10" db="EMBL/GenBank/DDBJ databases">
        <authorList>
            <person name="de Groot N.N."/>
        </authorList>
    </citation>
    <scope>NUCLEOTIDE SEQUENCE [LARGE SCALE GENOMIC DNA]</scope>
    <source>
        <strain evidence="6 7">CGMCC 4.6945</strain>
    </source>
</reference>
<name>A0A1I0ZSJ2_9CELL</name>
<feature type="transmembrane region" description="Helical" evidence="5">
    <location>
        <begin position="59"/>
        <end position="78"/>
    </location>
</feature>
<feature type="transmembrane region" description="Helical" evidence="5">
    <location>
        <begin position="84"/>
        <end position="102"/>
    </location>
</feature>
<dbReference type="Proteomes" id="UP000199012">
    <property type="component" value="Unassembled WGS sequence"/>
</dbReference>
<evidence type="ECO:0000313" key="7">
    <source>
        <dbReference type="Proteomes" id="UP000199012"/>
    </source>
</evidence>
<dbReference type="AlphaFoldDB" id="A0A1I0ZSJ2"/>
<dbReference type="GO" id="GO:0005886">
    <property type="term" value="C:plasma membrane"/>
    <property type="evidence" value="ECO:0007669"/>
    <property type="project" value="UniProtKB-ARBA"/>
</dbReference>
<keyword evidence="2 5" id="KW-0812">Transmembrane</keyword>
<dbReference type="CDD" id="cd16914">
    <property type="entry name" value="EcfT"/>
    <property type="match status" value="1"/>
</dbReference>
<evidence type="ECO:0000256" key="5">
    <source>
        <dbReference type="SAM" id="Phobius"/>
    </source>
</evidence>
<keyword evidence="4 5" id="KW-0472">Membrane</keyword>
<keyword evidence="7" id="KW-1185">Reference proteome</keyword>
<dbReference type="EMBL" id="FOKA01000012">
    <property type="protein sequence ID" value="SFB28491.1"/>
    <property type="molecule type" value="Genomic_DNA"/>
</dbReference>
<dbReference type="InterPro" id="IPR003339">
    <property type="entry name" value="ABC/ECF_trnsptr_transmembrane"/>
</dbReference>
<dbReference type="Pfam" id="PF02361">
    <property type="entry name" value="CbiQ"/>
    <property type="match status" value="1"/>
</dbReference>